<dbReference type="EMBL" id="BGPR01166081">
    <property type="protein sequence ID" value="GBM13702.1"/>
    <property type="molecule type" value="Genomic_DNA"/>
</dbReference>
<dbReference type="Proteomes" id="UP000499080">
    <property type="component" value="Unassembled WGS sequence"/>
</dbReference>
<protein>
    <submittedName>
        <fullName evidence="1">Uncharacterized protein</fullName>
    </submittedName>
</protein>
<reference evidence="1 2" key="1">
    <citation type="journal article" date="2019" name="Sci. Rep.">
        <title>Orb-weaving spider Araneus ventricosus genome elucidates the spidroin gene catalogue.</title>
        <authorList>
            <person name="Kono N."/>
            <person name="Nakamura H."/>
            <person name="Ohtoshi R."/>
            <person name="Moran D.A.P."/>
            <person name="Shinohara A."/>
            <person name="Yoshida Y."/>
            <person name="Fujiwara M."/>
            <person name="Mori M."/>
            <person name="Tomita M."/>
            <person name="Arakawa K."/>
        </authorList>
    </citation>
    <scope>NUCLEOTIDE SEQUENCE [LARGE SCALE GENOMIC DNA]</scope>
</reference>
<keyword evidence="2" id="KW-1185">Reference proteome</keyword>
<dbReference type="InterPro" id="IPR005312">
    <property type="entry name" value="DUF1759"/>
</dbReference>
<sequence>MSLAYAECPLDVWESLAIQYVVDATKDEDTQHSTRLIGCQGIENSSGIYHEVWGCENCFQDFQTQAKDIEKEIGQAESYMENLISYKCKISQRIASLTPPVVPPVVYNSTNVPTSTTQAAIQEPKPAIKLPKLTVNKFYGDHKNWLEFRSQFENAIDKNSSLSKIEKLIYLKSLVGGVAAKAISGFALTENNYDAALELLKNRFGQKNLLINAHLRSLLDL</sequence>
<name>A0A4Y2DA76_ARAVE</name>
<comment type="caution">
    <text evidence="1">The sequence shown here is derived from an EMBL/GenBank/DDBJ whole genome shotgun (WGS) entry which is preliminary data.</text>
</comment>
<feature type="non-terminal residue" evidence="1">
    <location>
        <position position="221"/>
    </location>
</feature>
<dbReference type="PANTHER" id="PTHR22954">
    <property type="entry name" value="RETROVIRAL PROTEASE-RELATED"/>
    <property type="match status" value="1"/>
</dbReference>
<accession>A0A4Y2DA76</accession>
<gene>
    <name evidence="1" type="ORF">AVEN_66261_1</name>
</gene>
<dbReference type="OrthoDB" id="8037115at2759"/>
<organism evidence="1 2">
    <name type="scientific">Araneus ventricosus</name>
    <name type="common">Orbweaver spider</name>
    <name type="synonym">Epeira ventricosa</name>
    <dbReference type="NCBI Taxonomy" id="182803"/>
    <lineage>
        <taxon>Eukaryota</taxon>
        <taxon>Metazoa</taxon>
        <taxon>Ecdysozoa</taxon>
        <taxon>Arthropoda</taxon>
        <taxon>Chelicerata</taxon>
        <taxon>Arachnida</taxon>
        <taxon>Araneae</taxon>
        <taxon>Araneomorphae</taxon>
        <taxon>Entelegynae</taxon>
        <taxon>Araneoidea</taxon>
        <taxon>Araneidae</taxon>
        <taxon>Araneus</taxon>
    </lineage>
</organism>
<dbReference type="Pfam" id="PF03564">
    <property type="entry name" value="DUF1759"/>
    <property type="match status" value="1"/>
</dbReference>
<dbReference type="PANTHER" id="PTHR22954:SF3">
    <property type="entry name" value="PROTEIN CBG08539"/>
    <property type="match status" value="1"/>
</dbReference>
<proteinExistence type="predicted"/>
<evidence type="ECO:0000313" key="2">
    <source>
        <dbReference type="Proteomes" id="UP000499080"/>
    </source>
</evidence>
<evidence type="ECO:0000313" key="1">
    <source>
        <dbReference type="EMBL" id="GBM13702.1"/>
    </source>
</evidence>
<dbReference type="AlphaFoldDB" id="A0A4Y2DA76"/>